<organism>
    <name type="scientific">Solenopsis invicta</name>
    <name type="common">Red imported fire ant</name>
    <name type="synonym">Solenopsis wagneri</name>
    <dbReference type="NCBI Taxonomy" id="13686"/>
    <lineage>
        <taxon>Eukaryota</taxon>
        <taxon>Metazoa</taxon>
        <taxon>Ecdysozoa</taxon>
        <taxon>Arthropoda</taxon>
        <taxon>Hexapoda</taxon>
        <taxon>Insecta</taxon>
        <taxon>Pterygota</taxon>
        <taxon>Neoptera</taxon>
        <taxon>Endopterygota</taxon>
        <taxon>Hymenoptera</taxon>
        <taxon>Apocrita</taxon>
        <taxon>Aculeata</taxon>
        <taxon>Formicoidea</taxon>
        <taxon>Formicidae</taxon>
        <taxon>Myrmicinae</taxon>
        <taxon>Solenopsis</taxon>
    </lineage>
</organism>
<gene>
    <name evidence="2" type="ORF">SINV_05623</name>
</gene>
<protein>
    <submittedName>
        <fullName evidence="2">Uncharacterized protein</fullName>
    </submittedName>
</protein>
<name>E9J2T8_SOLIN</name>
<accession>E9J2T8</accession>
<evidence type="ECO:0000313" key="2">
    <source>
        <dbReference type="EMBL" id="EFZ12864.1"/>
    </source>
</evidence>
<dbReference type="HOGENOM" id="CLU_2576882_0_0_1"/>
<feature type="region of interest" description="Disordered" evidence="1">
    <location>
        <begin position="40"/>
        <end position="81"/>
    </location>
</feature>
<reference evidence="2" key="1">
    <citation type="journal article" date="2011" name="Proc. Natl. Acad. Sci. U.S.A.">
        <title>The genome of the fire ant Solenopsis invicta.</title>
        <authorList>
            <person name="Wurm Y."/>
            <person name="Wang J."/>
            <person name="Riba-Grognuz O."/>
            <person name="Corona M."/>
            <person name="Nygaard S."/>
            <person name="Hunt B.G."/>
            <person name="Ingram K.K."/>
            <person name="Falquet L."/>
            <person name="Nipitwattanaphon M."/>
            <person name="Gotzek D."/>
            <person name="Dijkstra M.B."/>
            <person name="Oettler J."/>
            <person name="Comtesse F."/>
            <person name="Shih C.J."/>
            <person name="Wu W.J."/>
            <person name="Yang C.C."/>
            <person name="Thomas J."/>
            <person name="Beaudoing E."/>
            <person name="Pradervand S."/>
            <person name="Flegel V."/>
            <person name="Cook E.D."/>
            <person name="Fabbretti R."/>
            <person name="Stockinger H."/>
            <person name="Long L."/>
            <person name="Farmerie W.G."/>
            <person name="Oakey J."/>
            <person name="Boomsma J.J."/>
            <person name="Pamilo P."/>
            <person name="Yi S.V."/>
            <person name="Heinze J."/>
            <person name="Goodisman M.A."/>
            <person name="Farinelli L."/>
            <person name="Harshman K."/>
            <person name="Hulo N."/>
            <person name="Cerutti L."/>
            <person name="Xenarios I."/>
            <person name="Shoemaker D."/>
            <person name="Keller L."/>
        </authorList>
    </citation>
    <scope>NUCLEOTIDE SEQUENCE [LARGE SCALE GENOMIC DNA]</scope>
</reference>
<sequence>MRDRAKVGKVMGKWEKKRKDFCEKKSWSLIKIENMRERKELRREKVAGESKREVRGCRSTQRRNRKRKDGREWQSIGWETG</sequence>
<dbReference type="EMBL" id="GL768018">
    <property type="protein sequence ID" value="EFZ12864.1"/>
    <property type="molecule type" value="Genomic_DNA"/>
</dbReference>
<feature type="non-terminal residue" evidence="2">
    <location>
        <position position="81"/>
    </location>
</feature>
<evidence type="ECO:0000256" key="1">
    <source>
        <dbReference type="SAM" id="MobiDB-lite"/>
    </source>
</evidence>
<dbReference type="AlphaFoldDB" id="E9J2T8"/>
<feature type="compositionally biased region" description="Basic and acidic residues" evidence="1">
    <location>
        <begin position="40"/>
        <end position="56"/>
    </location>
</feature>
<proteinExistence type="predicted"/>